<dbReference type="EMBL" id="JBEDNQ010000008">
    <property type="protein sequence ID" value="MEQ3552826.1"/>
    <property type="molecule type" value="Genomic_DNA"/>
</dbReference>
<evidence type="ECO:0000259" key="3">
    <source>
        <dbReference type="Pfam" id="PF11774"/>
    </source>
</evidence>
<sequence>MAQLLTVRLVDDLTGEEAAETVAFALDGKSFEIDLSIDHAARLRDDLAPFVGAARRASSAGAETRTSRGGPPKLDGAASSRQRNQGVRAWARQNGFKISDRGRIPAEILIAYRSSSSTAESPGPDQTHRDKPAERAPASHHLQFSG</sequence>
<dbReference type="Proteomes" id="UP001494902">
    <property type="component" value="Unassembled WGS sequence"/>
</dbReference>
<dbReference type="InterPro" id="IPR036625">
    <property type="entry name" value="E3-bd_dom_sf"/>
</dbReference>
<dbReference type="RefSeq" id="WP_349299893.1">
    <property type="nucleotide sequence ID" value="NZ_JBEDNQ010000008.1"/>
</dbReference>
<keyword evidence="6" id="KW-1185">Reference proteome</keyword>
<dbReference type="Pfam" id="PF23359">
    <property type="entry name" value="Lsr2_DNA-bd"/>
    <property type="match status" value="1"/>
</dbReference>
<feature type="region of interest" description="Disordered" evidence="2">
    <location>
        <begin position="54"/>
        <end position="94"/>
    </location>
</feature>
<evidence type="ECO:0000256" key="2">
    <source>
        <dbReference type="SAM" id="MobiDB-lite"/>
    </source>
</evidence>
<evidence type="ECO:0000256" key="1">
    <source>
        <dbReference type="ARBA" id="ARBA00023125"/>
    </source>
</evidence>
<dbReference type="InterPro" id="IPR042261">
    <property type="entry name" value="Lsr2-like_dimerization"/>
</dbReference>
<feature type="domain" description="Lsr2 dimerization" evidence="3">
    <location>
        <begin position="1"/>
        <end position="57"/>
    </location>
</feature>
<gene>
    <name evidence="5" type="ORF">WIS52_20350</name>
</gene>
<keyword evidence="1" id="KW-0238">DNA-binding</keyword>
<reference evidence="5 6" key="1">
    <citation type="submission" date="2024-03" db="EMBL/GenBank/DDBJ databases">
        <title>Draft genome sequence of Pseudonocardia nematodicida JCM 31783.</title>
        <authorList>
            <person name="Butdee W."/>
            <person name="Duangmal K."/>
        </authorList>
    </citation>
    <scope>NUCLEOTIDE SEQUENCE [LARGE SCALE GENOMIC DNA]</scope>
    <source>
        <strain evidence="5 6">JCM 31783</strain>
    </source>
</reference>
<accession>A0ABV1KEE9</accession>
<evidence type="ECO:0000259" key="4">
    <source>
        <dbReference type="Pfam" id="PF23359"/>
    </source>
</evidence>
<name>A0ABV1KEE9_9PSEU</name>
<dbReference type="Pfam" id="PF11774">
    <property type="entry name" value="Lsr2"/>
    <property type="match status" value="1"/>
</dbReference>
<evidence type="ECO:0000313" key="6">
    <source>
        <dbReference type="Proteomes" id="UP001494902"/>
    </source>
</evidence>
<protein>
    <submittedName>
        <fullName evidence="5">Lsr2 family protein</fullName>
    </submittedName>
</protein>
<comment type="caution">
    <text evidence="5">The sequence shown here is derived from an EMBL/GenBank/DDBJ whole genome shotgun (WGS) entry which is preliminary data.</text>
</comment>
<dbReference type="InterPro" id="IPR024412">
    <property type="entry name" value="Lsr2_dim_dom"/>
</dbReference>
<organism evidence="5 6">
    <name type="scientific">Pseudonocardia nematodicida</name>
    <dbReference type="NCBI Taxonomy" id="1206997"/>
    <lineage>
        <taxon>Bacteria</taxon>
        <taxon>Bacillati</taxon>
        <taxon>Actinomycetota</taxon>
        <taxon>Actinomycetes</taxon>
        <taxon>Pseudonocardiales</taxon>
        <taxon>Pseudonocardiaceae</taxon>
        <taxon>Pseudonocardia</taxon>
    </lineage>
</organism>
<dbReference type="InterPro" id="IPR055370">
    <property type="entry name" value="Lsr2_DNA-bd"/>
</dbReference>
<feature type="region of interest" description="Disordered" evidence="2">
    <location>
        <begin position="113"/>
        <end position="146"/>
    </location>
</feature>
<proteinExistence type="predicted"/>
<feature type="domain" description="Lsr2 DNA-binding" evidence="4">
    <location>
        <begin position="80"/>
        <end position="113"/>
    </location>
</feature>
<dbReference type="Gene3D" id="3.30.60.230">
    <property type="entry name" value="Lsr2, dimerization domain"/>
    <property type="match status" value="1"/>
</dbReference>
<evidence type="ECO:0000313" key="5">
    <source>
        <dbReference type="EMBL" id="MEQ3552826.1"/>
    </source>
</evidence>
<dbReference type="Gene3D" id="4.10.320.10">
    <property type="entry name" value="E3-binding domain"/>
    <property type="match status" value="1"/>
</dbReference>